<dbReference type="InterPro" id="IPR010439">
    <property type="entry name" value="MUN_dom"/>
</dbReference>
<proteinExistence type="predicted"/>
<dbReference type="SMART" id="SM00239">
    <property type="entry name" value="C2"/>
    <property type="match status" value="2"/>
</dbReference>
<dbReference type="Proteomes" id="UP001212841">
    <property type="component" value="Unassembled WGS sequence"/>
</dbReference>
<evidence type="ECO:0000313" key="4">
    <source>
        <dbReference type="EMBL" id="KAJ3049739.1"/>
    </source>
</evidence>
<feature type="region of interest" description="Disordered" evidence="1">
    <location>
        <begin position="793"/>
        <end position="813"/>
    </location>
</feature>
<evidence type="ECO:0000259" key="3">
    <source>
        <dbReference type="PROSITE" id="PS51259"/>
    </source>
</evidence>
<feature type="domain" description="MHD2" evidence="3">
    <location>
        <begin position="830"/>
        <end position="946"/>
    </location>
</feature>
<feature type="domain" description="MHD1" evidence="2">
    <location>
        <begin position="392"/>
        <end position="510"/>
    </location>
</feature>
<protein>
    <recommendedName>
        <fullName evidence="6">C2 domain-containing protein</fullName>
    </recommendedName>
</protein>
<dbReference type="InterPro" id="IPR052811">
    <property type="entry name" value="Glucose_resp_signaling"/>
</dbReference>
<gene>
    <name evidence="4" type="ORF">HK097_009297</name>
</gene>
<dbReference type="InterPro" id="IPR035892">
    <property type="entry name" value="C2_domain_sf"/>
</dbReference>
<feature type="compositionally biased region" description="Acidic residues" evidence="1">
    <location>
        <begin position="964"/>
        <end position="973"/>
    </location>
</feature>
<comment type="caution">
    <text evidence="4">The sequence shown here is derived from an EMBL/GenBank/DDBJ whole genome shotgun (WGS) entry which is preliminary data.</text>
</comment>
<evidence type="ECO:0000256" key="1">
    <source>
        <dbReference type="SAM" id="MobiDB-lite"/>
    </source>
</evidence>
<dbReference type="InterPro" id="IPR014770">
    <property type="entry name" value="Munc13_1"/>
</dbReference>
<keyword evidence="5" id="KW-1185">Reference proteome</keyword>
<evidence type="ECO:0008006" key="6">
    <source>
        <dbReference type="Google" id="ProtNLM"/>
    </source>
</evidence>
<dbReference type="PROSITE" id="PS51258">
    <property type="entry name" value="MHD1"/>
    <property type="match status" value="1"/>
</dbReference>
<evidence type="ECO:0000313" key="5">
    <source>
        <dbReference type="Proteomes" id="UP001212841"/>
    </source>
</evidence>
<dbReference type="EMBL" id="JADGJD010000601">
    <property type="protein sequence ID" value="KAJ3049739.1"/>
    <property type="molecule type" value="Genomic_DNA"/>
</dbReference>
<evidence type="ECO:0000259" key="2">
    <source>
        <dbReference type="PROSITE" id="PS51258"/>
    </source>
</evidence>
<accession>A0AAD5SHC3</accession>
<feature type="region of interest" description="Disordered" evidence="1">
    <location>
        <begin position="518"/>
        <end position="544"/>
    </location>
</feature>
<dbReference type="PANTHER" id="PTHR47263">
    <property type="entry name" value="ADENYLATE CYCLASE ACTIVATION PROTEIN GIT1"/>
    <property type="match status" value="1"/>
</dbReference>
<dbReference type="AlphaFoldDB" id="A0AAD5SHC3"/>
<name>A0AAD5SHC3_9FUNG</name>
<dbReference type="Pfam" id="PF00168">
    <property type="entry name" value="C2"/>
    <property type="match status" value="2"/>
</dbReference>
<dbReference type="Gene3D" id="1.20.58.1100">
    <property type="match status" value="1"/>
</dbReference>
<dbReference type="PANTHER" id="PTHR47263:SF1">
    <property type="entry name" value="C2 DOMAIN PROTEIN (AFU_ORTHOLOGUE AFUA_7G02350)"/>
    <property type="match status" value="1"/>
</dbReference>
<dbReference type="Gene3D" id="1.10.357.50">
    <property type="match status" value="1"/>
</dbReference>
<dbReference type="PROSITE" id="PS51259">
    <property type="entry name" value="MHD2"/>
    <property type="match status" value="1"/>
</dbReference>
<dbReference type="InterPro" id="IPR000008">
    <property type="entry name" value="C2_dom"/>
</dbReference>
<dbReference type="Gene3D" id="2.60.40.150">
    <property type="entry name" value="C2 domain"/>
    <property type="match status" value="1"/>
</dbReference>
<sequence>MEEPVTERYLQRYVIISDLSTYRSLLDDDLLDPSFCDFETPSDYSHWKTTESQDVTKLIDAAEAPYPVPKGTLVSITVKDARRLMAKEKGGGSNPYCAISVNGRTFVSDISMNNLNPQWNLEVAIRATESIWTNGYSPFQTLPPQPRRYYAALLRRLLDYDSRQKDGGGQLSATSQAILNNVAMIWRVDDVSRSIALYSTLGMLYVQGVIPIGVLFNEGFQDVYEKMRAPQMVRKSDLQEFIRTSESTLTIIKHHLGTFFNQPVSPQSGKQLEYMVQILGSLYSMPYFSGEYGTVADAMRVSLTNSIEARYHGLYAIAHAIRDDPLSVKLANLVQAVDRELRLYYAHLDTVLLGDIHIPTISAHMYLDKIAVYLDSFASTYAASAPDLADALELYRVVREFAGTVSDIDRSLTLRLAIEQWFRPFVLEWLKISEEKTREWVVNAIKLDKFEPTSANALYSSSVLDIFTSFQQQLDVLAQLQWPEPVESRMFVDTLLENMANALERYCTILSRSAVEDPDLKRRQTQKGGGAVNASPNGKRKLTFSVKKLRKSKDVPVNPDELRFSPEACVRLNNIDEMKNRMAQLRPPNPPPPAYSTDGHQPSTSVPKRKTRLLRITISEAHNLNISRPYTTRLFCKITAPAISGGRELARTKPLRQRPTIRWGETFCCVVTEREFEDGLSLHLVQSVPGKGEYVVGYCSMGRGRLGEVEVRIGGSSGILVDVVEEVDGGSFEFLNERLRWVAEVHERVIVDYLADKLCHDLRDRLKTLSNKHRTAPMKSFMNKVRTSESNITNLLRSPSPTPSPSSAYSSSSFSSQTPHLSLLTDAEVEDDLAPLLQHVNVNLEVLTGTMEHRNALRVVKGLWERILVVLEGLLVPDLGEEDREVKAKEERRVAWCRWAMEILAAFFNGEGEGLPYPALTTERFSQLRPLTEAYFTPRKELEVRFVKAKNGVGGGGEERGGGEEDGDQPEENDWMLKLIKLRGGKEFVEQQMRGRFYGKSW</sequence>
<feature type="region of interest" description="Disordered" evidence="1">
    <location>
        <begin position="953"/>
        <end position="973"/>
    </location>
</feature>
<organism evidence="4 5">
    <name type="scientific">Rhizophlyctis rosea</name>
    <dbReference type="NCBI Taxonomy" id="64517"/>
    <lineage>
        <taxon>Eukaryota</taxon>
        <taxon>Fungi</taxon>
        <taxon>Fungi incertae sedis</taxon>
        <taxon>Chytridiomycota</taxon>
        <taxon>Chytridiomycota incertae sedis</taxon>
        <taxon>Chytridiomycetes</taxon>
        <taxon>Rhizophlyctidales</taxon>
        <taxon>Rhizophlyctidaceae</taxon>
        <taxon>Rhizophlyctis</taxon>
    </lineage>
</organism>
<reference evidence="4" key="1">
    <citation type="submission" date="2020-05" db="EMBL/GenBank/DDBJ databases">
        <title>Phylogenomic resolution of chytrid fungi.</title>
        <authorList>
            <person name="Stajich J.E."/>
            <person name="Amses K."/>
            <person name="Simmons R."/>
            <person name="Seto K."/>
            <person name="Myers J."/>
            <person name="Bonds A."/>
            <person name="Quandt C.A."/>
            <person name="Barry K."/>
            <person name="Liu P."/>
            <person name="Grigoriev I."/>
            <person name="Longcore J.E."/>
            <person name="James T.Y."/>
        </authorList>
    </citation>
    <scope>NUCLEOTIDE SEQUENCE</scope>
    <source>
        <strain evidence="4">JEL0318</strain>
    </source>
</reference>
<dbReference type="InterPro" id="IPR014772">
    <property type="entry name" value="Munc13_dom-2"/>
</dbReference>
<dbReference type="Pfam" id="PF06292">
    <property type="entry name" value="MUN"/>
    <property type="match status" value="1"/>
</dbReference>
<feature type="region of interest" description="Disordered" evidence="1">
    <location>
        <begin position="583"/>
        <end position="608"/>
    </location>
</feature>
<dbReference type="SUPFAM" id="SSF49562">
    <property type="entry name" value="C2 domain (Calcium/lipid-binding domain, CaLB)"/>
    <property type="match status" value="2"/>
</dbReference>